<dbReference type="InterPro" id="IPR036930">
    <property type="entry name" value="WGR_dom_sf"/>
</dbReference>
<dbReference type="Pfam" id="PF05406">
    <property type="entry name" value="WGR"/>
    <property type="match status" value="1"/>
</dbReference>
<dbReference type="RefSeq" id="WP_136559589.1">
    <property type="nucleotide sequence ID" value="NZ_STGT01000004.1"/>
</dbReference>
<feature type="region of interest" description="Disordered" evidence="1">
    <location>
        <begin position="73"/>
        <end position="106"/>
    </location>
</feature>
<dbReference type="SUPFAM" id="SSF142921">
    <property type="entry name" value="WGR domain-like"/>
    <property type="match status" value="1"/>
</dbReference>
<organism evidence="3 4">
    <name type="scientific">Rhizobium rhizophilum</name>
    <dbReference type="NCBI Taxonomy" id="1850373"/>
    <lineage>
        <taxon>Bacteria</taxon>
        <taxon>Pseudomonadati</taxon>
        <taxon>Pseudomonadota</taxon>
        <taxon>Alphaproteobacteria</taxon>
        <taxon>Hyphomicrobiales</taxon>
        <taxon>Rhizobiaceae</taxon>
        <taxon>Rhizobium/Agrobacterium group</taxon>
        <taxon>Rhizobium</taxon>
    </lineage>
</organism>
<dbReference type="CDD" id="cd07996">
    <property type="entry name" value="WGR_MMR_like"/>
    <property type="match status" value="1"/>
</dbReference>
<feature type="domain" description="WGR" evidence="2">
    <location>
        <begin position="5"/>
        <end position="93"/>
    </location>
</feature>
<evidence type="ECO:0000313" key="4">
    <source>
        <dbReference type="Proteomes" id="UP000309667"/>
    </source>
</evidence>
<dbReference type="PROSITE" id="PS51977">
    <property type="entry name" value="WGR"/>
    <property type="match status" value="1"/>
</dbReference>
<evidence type="ECO:0000256" key="1">
    <source>
        <dbReference type="SAM" id="MobiDB-lite"/>
    </source>
</evidence>
<dbReference type="InterPro" id="IPR049809">
    <property type="entry name" value="YehF/YfeS-like_WGR"/>
</dbReference>
<feature type="compositionally biased region" description="Polar residues" evidence="1">
    <location>
        <begin position="94"/>
        <end position="106"/>
    </location>
</feature>
<dbReference type="SMART" id="SM00773">
    <property type="entry name" value="WGR"/>
    <property type="match status" value="1"/>
</dbReference>
<evidence type="ECO:0000313" key="3">
    <source>
        <dbReference type="EMBL" id="THV12800.1"/>
    </source>
</evidence>
<dbReference type="EMBL" id="STGT01000004">
    <property type="protein sequence ID" value="THV12800.1"/>
    <property type="molecule type" value="Genomic_DNA"/>
</dbReference>
<name>A0ABY2QSZ3_9HYPH</name>
<evidence type="ECO:0000259" key="2">
    <source>
        <dbReference type="PROSITE" id="PS51977"/>
    </source>
</evidence>
<protein>
    <submittedName>
        <fullName evidence="3">WGR domain-containing protein</fullName>
    </submittedName>
</protein>
<accession>A0ABY2QSZ3</accession>
<dbReference type="InterPro" id="IPR008893">
    <property type="entry name" value="WGR_domain"/>
</dbReference>
<dbReference type="Gene3D" id="2.20.140.10">
    <property type="entry name" value="WGR domain"/>
    <property type="match status" value="1"/>
</dbReference>
<gene>
    <name evidence="3" type="ORF">E9677_18980</name>
</gene>
<proteinExistence type="predicted"/>
<comment type="caution">
    <text evidence="3">The sequence shown here is derived from an EMBL/GenBank/DDBJ whole genome shotgun (WGS) entry which is preliminary data.</text>
</comment>
<sequence>MITQPYKIYCERHEPDRNMARYYTMEIAPDLFGQTCLIRSWGRIGKRGQQKHHQFAQEGEAVRLFLDILRKKRRRGYQPPPPNLKDSLGPTRIEQASPSIETGPSA</sequence>
<reference evidence="3 4" key="1">
    <citation type="submission" date="2019-04" db="EMBL/GenBank/DDBJ databases">
        <title>Genome sequence of strain 7209-2.</title>
        <authorList>
            <person name="Gao J."/>
            <person name="Sun J."/>
        </authorList>
    </citation>
    <scope>NUCLEOTIDE SEQUENCE [LARGE SCALE GENOMIC DNA]</scope>
    <source>
        <strain evidence="3 4">7209-2</strain>
    </source>
</reference>
<keyword evidence="4" id="KW-1185">Reference proteome</keyword>
<dbReference type="Proteomes" id="UP000309667">
    <property type="component" value="Unassembled WGS sequence"/>
</dbReference>